<protein>
    <submittedName>
        <fullName evidence="2">Interferon-induced very large GTPase 1</fullName>
    </submittedName>
</protein>
<dbReference type="Gene3D" id="3.40.50.300">
    <property type="entry name" value="P-loop containing nucleotide triphosphate hydrolases"/>
    <property type="match status" value="1"/>
</dbReference>
<evidence type="ECO:0000313" key="3">
    <source>
        <dbReference type="Proteomes" id="UP000289886"/>
    </source>
</evidence>
<dbReference type="Proteomes" id="UP000289886">
    <property type="component" value="Unassembled WGS sequence"/>
</dbReference>
<dbReference type="InterPro" id="IPR030383">
    <property type="entry name" value="G_VLIG_dom"/>
</dbReference>
<keyword evidence="3" id="KW-1185">Reference proteome</keyword>
<sequence>MYEAFDSVPEKEMLSLPGFAADLMIAGYPIELMDGDASHVPLNWISSVLDQVIKKLGDKTFFVLSVLGIQSTGKSTLLNAMFGLQFAVSAGRCTRGAFMQMVKVKEELKQHLKFDYLLVVDTEGLRSLVKKSTLNHDNELATFVIGLGNLTLINIFGESPSDMQDVLQIAVQAFLRMKQVKLSPSCMFVHQNVGEITAGEKNMEGMRQLQKTLDEMTQLAAKQEDCDVMFFKEVIRLDFNTHIHYFAHLWEGNPPMAPPNPSYSENVQNLKQMILSDASNQNRLKISEFQTRIQDLWSALLAENFVFSFKNALEIAAYRKLEDKYGEWSWKLRSHMLDIENKLNNQVENGRSDTLEINNLELEIKEEYDNVQSEMEKYFSEDEDQKYLIQWKEKIKIKLTELKTELIEGTKRAFDELIRLKQSCLRLDEKKSEYETKLFKSSKELASKLKANGLDENKLKAEFQTLWSAWVDEVLLEKPLVSKTGIKLEVERMLSEKYSTEFVLDEKQECYQSLKETTDFTKYLSRNSYIDAKLFKIKHTIKMEDHNSVKALTQKIILDISDYIKEKKLAKVDYNSSYIHEIVNKIESEIKKFESKETKFEFKMEYKKHLCGLLCTEAAQRFEEMHCAFLQANDPLTYLISKKDQYFSVFKIFCQGAICIAVSADFVGSKLKEAILQAVYDKASIDMAGEMRSIYPAFNGNRSKLENHILISLAKKENFDEFMEYIHCHKQYFENFIAEHVDEYFLSGDNPRIHRVFKKYLKIFHSQVLDAIYRATGVVQDKSGDVPMWLDEFCKTLNNDLNLSRSDLKSVEYQDIKDINFLKEAMTKALDKSVEDLRQVFDNVGSIRLRRFRSPPHEILFKQLCGCWEKCPLCSARCTNTIPGHDGDHSVDFHRPQGISGVAWHNTDNLVTAICTSLVASNCKLNSNGKQIPYKNYREASPMHAKWSITPDKSEQPYWKWFVCHFQSDIEKKYSKKLTGEIPEQWKSIKKSAAIESLK</sequence>
<dbReference type="InterPro" id="IPR027417">
    <property type="entry name" value="P-loop_NTPase"/>
</dbReference>
<dbReference type="PANTHER" id="PTHR22796:SF6">
    <property type="entry name" value="INTERFERON-INDUCED VERY LARGE GTPASE 1-RELATED"/>
    <property type="match status" value="1"/>
</dbReference>
<gene>
    <name evidence="2" type="ORF">EOD39_21776</name>
</gene>
<dbReference type="InterPro" id="IPR058641">
    <property type="entry name" value="GVIN1_dom"/>
</dbReference>
<dbReference type="SUPFAM" id="SSF52540">
    <property type="entry name" value="P-loop containing nucleoside triphosphate hydrolases"/>
    <property type="match status" value="1"/>
</dbReference>
<comment type="caution">
    <text evidence="2">The sequence shown here is derived from an EMBL/GenBank/DDBJ whole genome shotgun (WGS) entry which is preliminary data.</text>
</comment>
<reference evidence="2 3" key="1">
    <citation type="submission" date="2019-01" db="EMBL/GenBank/DDBJ databases">
        <title>Draft Genome and Complete Hox-Cluster Characterization of the Sterlet Sturgeon (Acipenser ruthenus).</title>
        <authorList>
            <person name="Wei Q."/>
        </authorList>
    </citation>
    <scope>NUCLEOTIDE SEQUENCE [LARGE SCALE GENOMIC DNA]</scope>
    <source>
        <strain evidence="2">WHYD16114868_AA</strain>
        <tissue evidence="2">Blood</tissue>
    </source>
</reference>
<dbReference type="Pfam" id="PF25974">
    <property type="entry name" value="URGCP_9th"/>
    <property type="match status" value="1"/>
</dbReference>
<evidence type="ECO:0000259" key="1">
    <source>
        <dbReference type="PROSITE" id="PS51717"/>
    </source>
</evidence>
<organism evidence="2 3">
    <name type="scientific">Acipenser ruthenus</name>
    <name type="common">Sterlet sturgeon</name>
    <dbReference type="NCBI Taxonomy" id="7906"/>
    <lineage>
        <taxon>Eukaryota</taxon>
        <taxon>Metazoa</taxon>
        <taxon>Chordata</taxon>
        <taxon>Craniata</taxon>
        <taxon>Vertebrata</taxon>
        <taxon>Euteleostomi</taxon>
        <taxon>Actinopterygii</taxon>
        <taxon>Chondrostei</taxon>
        <taxon>Acipenseriformes</taxon>
        <taxon>Acipenseridae</taxon>
        <taxon>Acipenser</taxon>
    </lineage>
</organism>
<dbReference type="PROSITE" id="PS51717">
    <property type="entry name" value="G_VLIG"/>
    <property type="match status" value="1"/>
</dbReference>
<dbReference type="GO" id="GO:0005525">
    <property type="term" value="F:GTP binding"/>
    <property type="evidence" value="ECO:0007669"/>
    <property type="project" value="InterPro"/>
</dbReference>
<proteinExistence type="predicted"/>
<dbReference type="EMBL" id="SCEB01012160">
    <property type="protein sequence ID" value="RXM90858.1"/>
    <property type="molecule type" value="Genomic_DNA"/>
</dbReference>
<dbReference type="Pfam" id="PF25683">
    <property type="entry name" value="URGCP_GTPase"/>
    <property type="match status" value="1"/>
</dbReference>
<dbReference type="PANTHER" id="PTHR22796">
    <property type="entry name" value="URG4-RELATED"/>
    <property type="match status" value="1"/>
</dbReference>
<dbReference type="AlphaFoldDB" id="A0A444URT2"/>
<feature type="domain" description="VLIG-type G" evidence="1">
    <location>
        <begin position="58"/>
        <end position="301"/>
    </location>
</feature>
<evidence type="ECO:0000313" key="2">
    <source>
        <dbReference type="EMBL" id="RXM90858.1"/>
    </source>
</evidence>
<name>A0A444URT2_ACIRT</name>
<accession>A0A444URT2</accession>